<dbReference type="GO" id="GO:0030154">
    <property type="term" value="P:cell differentiation"/>
    <property type="evidence" value="ECO:0007669"/>
    <property type="project" value="TreeGrafter"/>
</dbReference>
<dbReference type="SUPFAM" id="SSF46689">
    <property type="entry name" value="Homeodomain-like"/>
    <property type="match status" value="1"/>
</dbReference>
<feature type="compositionally biased region" description="Low complexity" evidence="9">
    <location>
        <begin position="321"/>
        <end position="334"/>
    </location>
</feature>
<dbReference type="InterPro" id="IPR020479">
    <property type="entry name" value="HD_metazoa"/>
</dbReference>
<dbReference type="PRINTS" id="PR00024">
    <property type="entry name" value="HOMEOBOX"/>
</dbReference>
<evidence type="ECO:0000256" key="6">
    <source>
        <dbReference type="ARBA" id="ARBA00061009"/>
    </source>
</evidence>
<keyword evidence="2" id="KW-0217">Developmental protein</keyword>
<name>A0A7R5L198_9PASS</name>
<dbReference type="PROSITE" id="PS50071">
    <property type="entry name" value="HOMEOBOX_2"/>
    <property type="match status" value="1"/>
</dbReference>
<feature type="compositionally biased region" description="Basic and acidic residues" evidence="9">
    <location>
        <begin position="175"/>
        <end position="189"/>
    </location>
</feature>
<accession>A0A7R5L198</accession>
<dbReference type="GeneID" id="113990752"/>
<gene>
    <name evidence="12" type="primary">NKX1-2</name>
</gene>
<feature type="region of interest" description="Disordered" evidence="9">
    <location>
        <begin position="317"/>
        <end position="345"/>
    </location>
</feature>
<dbReference type="SMART" id="SM00389">
    <property type="entry name" value="HOX"/>
    <property type="match status" value="1"/>
</dbReference>
<dbReference type="GO" id="GO:0000981">
    <property type="term" value="F:DNA-binding transcription factor activity, RNA polymerase II-specific"/>
    <property type="evidence" value="ECO:0007669"/>
    <property type="project" value="InterPro"/>
</dbReference>
<evidence type="ECO:0000256" key="4">
    <source>
        <dbReference type="ARBA" id="ARBA00023155"/>
    </source>
</evidence>
<evidence type="ECO:0000313" key="11">
    <source>
        <dbReference type="Proteomes" id="UP000504627"/>
    </source>
</evidence>
<feature type="domain" description="Homeobox" evidence="10">
    <location>
        <begin position="258"/>
        <end position="318"/>
    </location>
</feature>
<feature type="DNA-binding region" description="Homeobox" evidence="7">
    <location>
        <begin position="260"/>
        <end position="319"/>
    </location>
</feature>
<evidence type="ECO:0000256" key="7">
    <source>
        <dbReference type="PROSITE-ProRule" id="PRU00108"/>
    </source>
</evidence>
<dbReference type="Pfam" id="PF00046">
    <property type="entry name" value="Homeodomain"/>
    <property type="match status" value="1"/>
</dbReference>
<feature type="compositionally biased region" description="Basic and acidic residues" evidence="9">
    <location>
        <begin position="199"/>
        <end position="208"/>
    </location>
</feature>
<dbReference type="InParanoid" id="A0A7R5L198"/>
<dbReference type="FunFam" id="1.10.10.60:FF:000315">
    <property type="entry name" value="NK1 homeobox 2"/>
    <property type="match status" value="1"/>
</dbReference>
<dbReference type="GO" id="GO:0000978">
    <property type="term" value="F:RNA polymerase II cis-regulatory region sequence-specific DNA binding"/>
    <property type="evidence" value="ECO:0007669"/>
    <property type="project" value="TreeGrafter"/>
</dbReference>
<evidence type="ECO:0000256" key="2">
    <source>
        <dbReference type="ARBA" id="ARBA00022473"/>
    </source>
</evidence>
<dbReference type="InterPro" id="IPR009057">
    <property type="entry name" value="Homeodomain-like_sf"/>
</dbReference>
<evidence type="ECO:0000259" key="10">
    <source>
        <dbReference type="PROSITE" id="PS50071"/>
    </source>
</evidence>
<evidence type="ECO:0000256" key="3">
    <source>
        <dbReference type="ARBA" id="ARBA00023125"/>
    </source>
</evidence>
<dbReference type="PANTHER" id="PTHR24340">
    <property type="entry name" value="HOMEOBOX PROTEIN NKX"/>
    <property type="match status" value="1"/>
</dbReference>
<evidence type="ECO:0000256" key="9">
    <source>
        <dbReference type="SAM" id="MobiDB-lite"/>
    </source>
</evidence>
<keyword evidence="11" id="KW-1185">Reference proteome</keyword>
<comment type="subcellular location">
    <subcellularLocation>
        <location evidence="1 7 8">Nucleus</location>
    </subcellularLocation>
</comment>
<feature type="region of interest" description="Disordered" evidence="9">
    <location>
        <begin position="161"/>
        <end position="262"/>
    </location>
</feature>
<dbReference type="CDD" id="cd00086">
    <property type="entry name" value="homeodomain"/>
    <property type="match status" value="1"/>
</dbReference>
<dbReference type="InterPro" id="IPR050394">
    <property type="entry name" value="Homeobox_NK-like"/>
</dbReference>
<comment type="similarity">
    <text evidence="6">Belongs to the NK-1 homeobox family.</text>
</comment>
<keyword evidence="4 7" id="KW-0371">Homeobox</keyword>
<dbReference type="Gene3D" id="1.10.10.60">
    <property type="entry name" value="Homeodomain-like"/>
    <property type="match status" value="1"/>
</dbReference>
<dbReference type="InterPro" id="IPR001356">
    <property type="entry name" value="HD"/>
</dbReference>
<feature type="region of interest" description="Disordered" evidence="9">
    <location>
        <begin position="22"/>
        <end position="115"/>
    </location>
</feature>
<evidence type="ECO:0000256" key="8">
    <source>
        <dbReference type="RuleBase" id="RU000682"/>
    </source>
</evidence>
<dbReference type="Proteomes" id="UP000504627">
    <property type="component" value="Unplaced"/>
</dbReference>
<sequence length="393" mass="41274">MNIDPQLVTAITCPKRVSLGGLLSGAGTPPTQVRGKPRRREVGMEGGARCAPAESAAGRGRGGGVPMAALPPPLPPPRRRPLRLPATLLPPLTPRRQRRGCGSGAAPLRARQRWEPAGLREARRVGGMPECPDRGAKAAPIHHKISFSILDILDPQKFSRRREPAAGSWGSAPRSGEREKSLGRVEVGKDAAAPGSGRNKLEAHDPHGPAESGAEDAGQDRDEEDPSGDGTGSGPSPGPEEPGSPRGARRRRAEPGCGKPRRARTAFTYEQLVALENKFRATRYLSVCERLSLALSLSLTETQVKIWFQNRRTKWKKQHPGADGAAPAASPAAAAGGGSPSPPGPAALPFQTFPSYAAANVLLPPAAPFPLGAGPFAPFLGPAYLGPFYAPHL</sequence>
<evidence type="ECO:0000313" key="12">
    <source>
        <dbReference type="RefSeq" id="XP_039243132.1"/>
    </source>
</evidence>
<evidence type="ECO:0000256" key="5">
    <source>
        <dbReference type="ARBA" id="ARBA00023242"/>
    </source>
</evidence>
<dbReference type="CTD" id="390010"/>
<reference evidence="12" key="1">
    <citation type="submission" date="2025-08" db="UniProtKB">
        <authorList>
            <consortium name="RefSeq"/>
        </authorList>
    </citation>
    <scope>IDENTIFICATION</scope>
    <source>
        <tissue evidence="12">Muscle</tissue>
    </source>
</reference>
<organism evidence="11 12">
    <name type="scientific">Pipra filicauda</name>
    <name type="common">Wire-tailed manakin</name>
    <dbReference type="NCBI Taxonomy" id="649802"/>
    <lineage>
        <taxon>Eukaryota</taxon>
        <taxon>Metazoa</taxon>
        <taxon>Chordata</taxon>
        <taxon>Craniata</taxon>
        <taxon>Vertebrata</taxon>
        <taxon>Euteleostomi</taxon>
        <taxon>Archelosauria</taxon>
        <taxon>Archosauria</taxon>
        <taxon>Dinosauria</taxon>
        <taxon>Saurischia</taxon>
        <taxon>Theropoda</taxon>
        <taxon>Coelurosauria</taxon>
        <taxon>Aves</taxon>
        <taxon>Neognathae</taxon>
        <taxon>Neoaves</taxon>
        <taxon>Telluraves</taxon>
        <taxon>Australaves</taxon>
        <taxon>Passeriformes</taxon>
        <taxon>Pipridae</taxon>
        <taxon>Pipra</taxon>
    </lineage>
</organism>
<dbReference type="InterPro" id="IPR017970">
    <property type="entry name" value="Homeobox_CS"/>
</dbReference>
<dbReference type="PANTHER" id="PTHR24340:SF17">
    <property type="entry name" value="NK1 TRANSCRIPTION FACTOR-RELATED PROTEIN 2"/>
    <property type="match status" value="1"/>
</dbReference>
<keyword evidence="3 7" id="KW-0238">DNA-binding</keyword>
<dbReference type="RefSeq" id="XP_039243132.1">
    <property type="nucleotide sequence ID" value="XM_039387198.1"/>
</dbReference>
<keyword evidence="5 7" id="KW-0539">Nucleus</keyword>
<dbReference type="PROSITE" id="PS00027">
    <property type="entry name" value="HOMEOBOX_1"/>
    <property type="match status" value="1"/>
</dbReference>
<proteinExistence type="inferred from homology"/>
<protein>
    <submittedName>
        <fullName evidence="12">LOW QUALITY PROTEIN: NK1 transcription factor-related protein 2</fullName>
    </submittedName>
</protein>
<dbReference type="GO" id="GO:0005634">
    <property type="term" value="C:nucleus"/>
    <property type="evidence" value="ECO:0007669"/>
    <property type="project" value="UniProtKB-SubCell"/>
</dbReference>
<evidence type="ECO:0000256" key="1">
    <source>
        <dbReference type="ARBA" id="ARBA00004123"/>
    </source>
</evidence>
<dbReference type="AlphaFoldDB" id="A0A7R5L198"/>